<dbReference type="SUPFAM" id="SSF48452">
    <property type="entry name" value="TPR-like"/>
    <property type="match status" value="1"/>
</dbReference>
<proteinExistence type="predicted"/>
<dbReference type="PATRIC" id="fig|317.243.peg.5363"/>
<accession>A0A1C7Z295</accession>
<dbReference type="EMBL" id="LGSI01000057">
    <property type="protein sequence ID" value="OCR23186.1"/>
    <property type="molecule type" value="Genomic_DNA"/>
</dbReference>
<dbReference type="Proteomes" id="UP000093104">
    <property type="component" value="Unassembled WGS sequence"/>
</dbReference>
<comment type="caution">
    <text evidence="1">The sequence shown here is derived from an EMBL/GenBank/DDBJ whole genome shotgun (WGS) entry which is preliminary data.</text>
</comment>
<protein>
    <submittedName>
        <fullName evidence="1">Type III secretion protein</fullName>
    </submittedName>
</protein>
<organism evidence="1 2">
    <name type="scientific">Pseudomonas syringae</name>
    <dbReference type="NCBI Taxonomy" id="317"/>
    <lineage>
        <taxon>Bacteria</taxon>
        <taxon>Pseudomonadati</taxon>
        <taxon>Pseudomonadota</taxon>
        <taxon>Gammaproteobacteria</taxon>
        <taxon>Pseudomonadales</taxon>
        <taxon>Pseudomonadaceae</taxon>
        <taxon>Pseudomonas</taxon>
    </lineage>
</organism>
<evidence type="ECO:0000313" key="2">
    <source>
        <dbReference type="Proteomes" id="UP000093104"/>
    </source>
</evidence>
<gene>
    <name evidence="1" type="ORF">AFK24_20285</name>
</gene>
<dbReference type="AlphaFoldDB" id="A0A1C7Z295"/>
<evidence type="ECO:0000313" key="1">
    <source>
        <dbReference type="EMBL" id="OCR23186.1"/>
    </source>
</evidence>
<dbReference type="Gene3D" id="1.25.40.10">
    <property type="entry name" value="Tetratricopeptide repeat domain"/>
    <property type="match status" value="1"/>
</dbReference>
<dbReference type="RefSeq" id="WP_065834928.1">
    <property type="nucleotide sequence ID" value="NZ_LGSI01000057.1"/>
</dbReference>
<dbReference type="InterPro" id="IPR011990">
    <property type="entry name" value="TPR-like_helical_dom_sf"/>
</dbReference>
<dbReference type="OrthoDB" id="6169055at2"/>
<sequence>MSVHDGSRDEQDCIELLKGMGELYRRGGQSQRALVMLLIAAQLAPTDPALLRNLVMAFTDSGQADRALAALDRLVDCEGESPPLLLLRSRALWSGARKDEARQCFKRYLTARRTAQ</sequence>
<name>A0A1C7Z295_PSESX</name>
<reference evidence="1 2" key="1">
    <citation type="submission" date="2015-07" db="EMBL/GenBank/DDBJ databases">
        <title>Draft genome sequence of a diazotrophic, plant growth-promoting rhizobacterium of the Pseudomonas syringae complex.</title>
        <authorList>
            <person name="Patten C.L."/>
            <person name="Jeong H."/>
        </authorList>
    </citation>
    <scope>NUCLEOTIDE SEQUENCE [LARGE SCALE GENOMIC DNA]</scope>
    <source>
        <strain evidence="1 2">GR12-2</strain>
    </source>
</reference>